<feature type="active site" description="Charge relay system" evidence="16 17">
    <location>
        <position position="309"/>
    </location>
</feature>
<dbReference type="FunFam" id="2.60.120.260:FF:000026">
    <property type="entry name" value="proprotein convertase subtilisin/kexin type 7"/>
    <property type="match status" value="1"/>
</dbReference>
<dbReference type="OMA" id="PWMHVKH"/>
<dbReference type="PANTHER" id="PTHR42884">
    <property type="entry name" value="PROPROTEIN CONVERTASE SUBTILISIN/KEXIN-RELATED"/>
    <property type="match status" value="1"/>
</dbReference>
<dbReference type="PRINTS" id="PR00723">
    <property type="entry name" value="SUBTILISIN"/>
</dbReference>
<evidence type="ECO:0000313" key="22">
    <source>
        <dbReference type="Proteomes" id="UP000002059"/>
    </source>
</evidence>
<dbReference type="SUPFAM" id="SSF52743">
    <property type="entry name" value="Subtilisin-like"/>
    <property type="match status" value="1"/>
</dbReference>
<keyword evidence="11 19" id="KW-1133">Transmembrane helix</keyword>
<comment type="similarity">
    <text evidence="3">Belongs to the peptidase S8 family. Furin subfamily.</text>
</comment>
<dbReference type="eggNOG" id="KOG3525">
    <property type="taxonomic scope" value="Eukaryota"/>
</dbReference>
<dbReference type="InterPro" id="IPR034182">
    <property type="entry name" value="Kexin/furin"/>
</dbReference>
<feature type="region of interest" description="Disordered" evidence="18">
    <location>
        <begin position="872"/>
        <end position="942"/>
    </location>
</feature>
<feature type="active site" description="Charge relay system" evidence="16 17">
    <location>
        <position position="347"/>
    </location>
</feature>
<evidence type="ECO:0000256" key="2">
    <source>
        <dbReference type="ARBA" id="ARBA00004613"/>
    </source>
</evidence>
<dbReference type="InterPro" id="IPR002884">
    <property type="entry name" value="P_dom"/>
</dbReference>
<keyword evidence="5 17" id="KW-0645">Protease</keyword>
<dbReference type="Proteomes" id="UP000002059">
    <property type="component" value="Partially assembled WGS sequence"/>
</dbReference>
<dbReference type="GO" id="GO:0004252">
    <property type="term" value="F:serine-type endopeptidase activity"/>
    <property type="evidence" value="ECO:0007669"/>
    <property type="project" value="UniProtKB-UniRule"/>
</dbReference>
<keyword evidence="9 17" id="KW-0720">Serine protease</keyword>
<dbReference type="PROSITE" id="PS51829">
    <property type="entry name" value="P_HOMO_B"/>
    <property type="match status" value="1"/>
</dbReference>
<dbReference type="HOGENOM" id="CLU_002976_2_1_1"/>
<dbReference type="FunFam" id="3.40.50.200:FF:000005">
    <property type="entry name" value="Proprotein convertase subtilisin/kexin type 7"/>
    <property type="match status" value="1"/>
</dbReference>
<evidence type="ECO:0000256" key="4">
    <source>
        <dbReference type="ARBA" id="ARBA00022525"/>
    </source>
</evidence>
<dbReference type="PROSITE" id="PS00137">
    <property type="entry name" value="SUBTILASE_HIS"/>
    <property type="match status" value="1"/>
</dbReference>
<evidence type="ECO:0000259" key="20">
    <source>
        <dbReference type="PROSITE" id="PS51829"/>
    </source>
</evidence>
<evidence type="ECO:0000256" key="16">
    <source>
        <dbReference type="PIRSR" id="PIRSR615500-1"/>
    </source>
</evidence>
<keyword evidence="12" id="KW-0843">Virulence</keyword>
<feature type="region of interest" description="Disordered" evidence="18">
    <location>
        <begin position="223"/>
        <end position="251"/>
    </location>
</feature>
<dbReference type="VEuPathDB" id="FungiDB:PAAG_07022"/>
<keyword evidence="7" id="KW-0732">Signal</keyword>
<reference evidence="21 22" key="1">
    <citation type="journal article" date="2011" name="PLoS Genet.">
        <title>Comparative genomic analysis of human fungal pathogens causing paracoccidioidomycosis.</title>
        <authorList>
            <person name="Desjardins C.A."/>
            <person name="Champion M.D."/>
            <person name="Holder J.W."/>
            <person name="Muszewska A."/>
            <person name="Goldberg J."/>
            <person name="Bailao A.M."/>
            <person name="Brigido M.M."/>
            <person name="Ferreira M.E."/>
            <person name="Garcia A.M."/>
            <person name="Grynberg M."/>
            <person name="Gujja S."/>
            <person name="Heiman D.I."/>
            <person name="Henn M.R."/>
            <person name="Kodira C.D."/>
            <person name="Leon-Narvaez H."/>
            <person name="Longo L.V."/>
            <person name="Ma L.J."/>
            <person name="Malavazi I."/>
            <person name="Matsuo A.L."/>
            <person name="Morais F.V."/>
            <person name="Pereira M."/>
            <person name="Rodriguez-Brito S."/>
            <person name="Sakthikumar S."/>
            <person name="Salem-Izacc S.M."/>
            <person name="Sykes S.M."/>
            <person name="Teixeira M.M."/>
            <person name="Vallejo M.C."/>
            <person name="Walter M.E."/>
            <person name="Yandava C."/>
            <person name="Young S."/>
            <person name="Zeng Q."/>
            <person name="Zucker J."/>
            <person name="Felipe M.S."/>
            <person name="Goldman G.H."/>
            <person name="Haas B.J."/>
            <person name="McEwen J.G."/>
            <person name="Nino-Vega G."/>
            <person name="Puccia R."/>
            <person name="San-Blas G."/>
            <person name="Soares C.M."/>
            <person name="Birren B.W."/>
            <person name="Cuomo C.A."/>
        </authorList>
    </citation>
    <scope>NUCLEOTIDE SEQUENCE [LARGE SCALE GENOMIC DNA]</scope>
    <source>
        <strain evidence="22">ATCC MYA-826 / Pb01</strain>
    </source>
</reference>
<dbReference type="Gene3D" id="2.60.120.260">
    <property type="entry name" value="Galactose-binding domain-like"/>
    <property type="match status" value="1"/>
</dbReference>
<evidence type="ECO:0000256" key="9">
    <source>
        <dbReference type="ARBA" id="ARBA00022825"/>
    </source>
</evidence>
<dbReference type="Pfam" id="PF01483">
    <property type="entry name" value="P_proprotein"/>
    <property type="match status" value="1"/>
</dbReference>
<evidence type="ECO:0000256" key="18">
    <source>
        <dbReference type="SAM" id="MobiDB-lite"/>
    </source>
</evidence>
<dbReference type="InterPro" id="IPR015500">
    <property type="entry name" value="Peptidase_S8_subtilisin-rel"/>
</dbReference>
<feature type="transmembrane region" description="Helical" evidence="19">
    <location>
        <begin position="826"/>
        <end position="848"/>
    </location>
</feature>
<keyword evidence="10" id="KW-0106">Calcium</keyword>
<name>C1H845_PARBA</name>
<evidence type="ECO:0000256" key="3">
    <source>
        <dbReference type="ARBA" id="ARBA00005325"/>
    </source>
</evidence>
<dbReference type="PANTHER" id="PTHR42884:SF14">
    <property type="entry name" value="NEUROENDOCRINE CONVERTASE 1"/>
    <property type="match status" value="1"/>
</dbReference>
<dbReference type="Pfam" id="PF00082">
    <property type="entry name" value="Peptidase_S8"/>
    <property type="match status" value="1"/>
</dbReference>
<evidence type="ECO:0000256" key="8">
    <source>
        <dbReference type="ARBA" id="ARBA00022801"/>
    </source>
</evidence>
<evidence type="ECO:0000313" key="21">
    <source>
        <dbReference type="EMBL" id="EEH36604.2"/>
    </source>
</evidence>
<feature type="compositionally biased region" description="Low complexity" evidence="18">
    <location>
        <begin position="762"/>
        <end position="772"/>
    </location>
</feature>
<dbReference type="GO" id="GO:0005576">
    <property type="term" value="C:extracellular region"/>
    <property type="evidence" value="ECO:0007669"/>
    <property type="project" value="UniProtKB-SubCell"/>
</dbReference>
<evidence type="ECO:0000256" key="11">
    <source>
        <dbReference type="ARBA" id="ARBA00022989"/>
    </source>
</evidence>
<keyword evidence="14" id="KW-0865">Zymogen</keyword>
<keyword evidence="15" id="KW-0325">Glycoprotein</keyword>
<dbReference type="InterPro" id="IPR022398">
    <property type="entry name" value="Peptidase_S8_His-AS"/>
</dbReference>
<dbReference type="InterPro" id="IPR036852">
    <property type="entry name" value="Peptidase_S8/S53_dom_sf"/>
</dbReference>
<dbReference type="GO" id="GO:0000139">
    <property type="term" value="C:Golgi membrane"/>
    <property type="evidence" value="ECO:0007669"/>
    <property type="project" value="TreeGrafter"/>
</dbReference>
<sequence length="942" mass="103362">MVGGCGCIQAWSDLEAFTDGLFKFGKVCPLALEDNTPKTPQPRPEILFSATSGIGYAIVVHGKQHFASVISSRRQVVGRCCLTSFLLHLILENDSKNGGNMKLLSVAVAVALFLVNPARASVSLRNHDAYDYFAIHLDPSVSPVQVAQMLGAQYEGQVGELADHHTFSISKELGVSVDRTLEDLRQRRRRRRRRRSLPNVEDLAVGDALDGILWSQKLTLRPPMSKRAPPLPPPPQAKVRQSKPQDDQDRDYNATRKLNEIVSELEINDPIFTQQWHLFNVKQPGHDLNVTGLWMEGITGNGAISAIVDDGLDMYSNDLKNNYFAEGSYDYNDDVDEPRPRLYDDKHGTRCAGEVAGVRNDVCGVGVAYDSKVAGIRILSKPVSDEDEAASINYKYQDNQVYSCSWGPVDDGTTMDAPGILVQRAIVNGIQKGRGGKGSVYVFAAGNGALHEDNCNFDGYTNSIYSVTVGAIDHNDKHPYYSEPCSAQLVVTYSSGGGNAIHTTDVGVNTCTTKHGGTSAAGPLVVGVVALALSVRPELTWRDVQYILLETAIPVNLNESYWQDTATGKKFSHDYGYGKVDAYSAVHLAMTWKLVKPQAWLHSPWLQVYADIPQGDKGLASSFEVTKELLVRNNVERLEHVTLTMNINHTRRGDLSVELRSPTGAVSYLSTTRKLDDLRAGYVDWTFMSLVHWGESGIGKWTVIVKDTIVNDFKGVFIDWQLSLWGEAIDADIQGLHPLPDEHDHDHNTELAPVATTTIISSATSSKPTASVVPTDHIDRPVNTKPTGTQSPSQPSASSQPTPTSTSDSFLPSFFPTFGVSKRTQVWIYGSLTLILIFCSTLGTYFLIQRRKRIRSNLHDDYEFEMIDDESDETAPLSTGGHVAGARTGRKQRRKGGELYDAFAGGSDEELLSDGESESGSGEEPYRDEDERQDGGGVSETT</sequence>
<gene>
    <name evidence="21" type="ORF">PAAG_07022</name>
</gene>
<evidence type="ECO:0000256" key="5">
    <source>
        <dbReference type="ARBA" id="ARBA00022670"/>
    </source>
</evidence>
<keyword evidence="6 19" id="KW-0812">Transmembrane</keyword>
<evidence type="ECO:0000256" key="19">
    <source>
        <dbReference type="SAM" id="Phobius"/>
    </source>
</evidence>
<dbReference type="GO" id="GO:0016485">
    <property type="term" value="P:protein processing"/>
    <property type="evidence" value="ECO:0007669"/>
    <property type="project" value="TreeGrafter"/>
</dbReference>
<evidence type="ECO:0000256" key="10">
    <source>
        <dbReference type="ARBA" id="ARBA00022837"/>
    </source>
</evidence>
<keyword evidence="22" id="KW-1185">Reference proteome</keyword>
<dbReference type="PROSITE" id="PS00138">
    <property type="entry name" value="SUBTILASE_SER"/>
    <property type="match status" value="1"/>
</dbReference>
<evidence type="ECO:0000256" key="7">
    <source>
        <dbReference type="ARBA" id="ARBA00022729"/>
    </source>
</evidence>
<comment type="subcellular location">
    <subcellularLocation>
        <location evidence="1">Membrane</location>
    </subcellularLocation>
    <subcellularLocation>
        <location evidence="2">Secreted</location>
    </subcellularLocation>
</comment>
<dbReference type="PROSITE" id="PS51892">
    <property type="entry name" value="SUBTILASE"/>
    <property type="match status" value="1"/>
</dbReference>
<dbReference type="EMBL" id="KN294012">
    <property type="protein sequence ID" value="EEH36604.2"/>
    <property type="molecule type" value="Genomic_DNA"/>
</dbReference>
<keyword evidence="8 17" id="KW-0378">Hydrolase</keyword>
<evidence type="ECO:0000256" key="15">
    <source>
        <dbReference type="ARBA" id="ARBA00023180"/>
    </source>
</evidence>
<dbReference type="GeneID" id="9094347"/>
<evidence type="ECO:0000256" key="6">
    <source>
        <dbReference type="ARBA" id="ARBA00022692"/>
    </source>
</evidence>
<dbReference type="CDD" id="cd04059">
    <property type="entry name" value="Peptidases_S8_Protein_convertases_Kexins_Furin-like"/>
    <property type="match status" value="1"/>
</dbReference>
<dbReference type="GO" id="GO:0005802">
    <property type="term" value="C:trans-Golgi network"/>
    <property type="evidence" value="ECO:0007669"/>
    <property type="project" value="TreeGrafter"/>
</dbReference>
<accession>C1H845</accession>
<dbReference type="RefSeq" id="XP_002791111.2">
    <property type="nucleotide sequence ID" value="XM_002791065.2"/>
</dbReference>
<keyword evidence="4" id="KW-0964">Secreted</keyword>
<dbReference type="SUPFAM" id="SSF49785">
    <property type="entry name" value="Galactose-binding domain-like"/>
    <property type="match status" value="1"/>
</dbReference>
<feature type="active site" description="Charge relay system" evidence="16 17">
    <location>
        <position position="519"/>
    </location>
</feature>
<evidence type="ECO:0000256" key="13">
    <source>
        <dbReference type="ARBA" id="ARBA00023136"/>
    </source>
</evidence>
<evidence type="ECO:0000256" key="12">
    <source>
        <dbReference type="ARBA" id="ARBA00023026"/>
    </source>
</evidence>
<feature type="compositionally biased region" description="Low complexity" evidence="18">
    <location>
        <begin position="786"/>
        <end position="807"/>
    </location>
</feature>
<organism evidence="21 22">
    <name type="scientific">Paracoccidioides lutzii (strain ATCC MYA-826 / Pb01)</name>
    <name type="common">Paracoccidioides brasiliensis</name>
    <dbReference type="NCBI Taxonomy" id="502779"/>
    <lineage>
        <taxon>Eukaryota</taxon>
        <taxon>Fungi</taxon>
        <taxon>Dikarya</taxon>
        <taxon>Ascomycota</taxon>
        <taxon>Pezizomycotina</taxon>
        <taxon>Eurotiomycetes</taxon>
        <taxon>Eurotiomycetidae</taxon>
        <taxon>Onygenales</taxon>
        <taxon>Ajellomycetaceae</taxon>
        <taxon>Paracoccidioides</taxon>
    </lineage>
</organism>
<feature type="region of interest" description="Disordered" evidence="18">
    <location>
        <begin position="762"/>
        <end position="807"/>
    </location>
</feature>
<protein>
    <submittedName>
        <fullName evidence="21">Kexin</fullName>
    </submittedName>
</protein>
<feature type="compositionally biased region" description="Acidic residues" evidence="18">
    <location>
        <begin position="907"/>
        <end position="917"/>
    </location>
</feature>
<dbReference type="GO" id="GO:0007323">
    <property type="term" value="P:peptide pheromone maturation"/>
    <property type="evidence" value="ECO:0007669"/>
    <property type="project" value="UniProtKB-ARBA"/>
</dbReference>
<dbReference type="InterPro" id="IPR000209">
    <property type="entry name" value="Peptidase_S8/S53_dom"/>
</dbReference>
<dbReference type="Gene3D" id="3.40.50.200">
    <property type="entry name" value="Peptidase S8/S53 domain"/>
    <property type="match status" value="1"/>
</dbReference>
<dbReference type="OrthoDB" id="300641at2759"/>
<keyword evidence="13 19" id="KW-0472">Membrane</keyword>
<dbReference type="InterPro" id="IPR008979">
    <property type="entry name" value="Galactose-bd-like_sf"/>
</dbReference>
<dbReference type="AlphaFoldDB" id="C1H845"/>
<evidence type="ECO:0000256" key="17">
    <source>
        <dbReference type="PROSITE-ProRule" id="PRU01240"/>
    </source>
</evidence>
<dbReference type="STRING" id="502779.C1H845"/>
<evidence type="ECO:0000256" key="14">
    <source>
        <dbReference type="ARBA" id="ARBA00023145"/>
    </source>
</evidence>
<dbReference type="KEGG" id="pbl:PAAG_07022"/>
<evidence type="ECO:0000256" key="1">
    <source>
        <dbReference type="ARBA" id="ARBA00004370"/>
    </source>
</evidence>
<dbReference type="InterPro" id="IPR023828">
    <property type="entry name" value="Peptidase_S8_Ser-AS"/>
</dbReference>
<proteinExistence type="inferred from homology"/>
<feature type="domain" description="P/Homo B" evidence="20">
    <location>
        <begin position="595"/>
        <end position="730"/>
    </location>
</feature>